<dbReference type="GO" id="GO:0005507">
    <property type="term" value="F:copper ion binding"/>
    <property type="evidence" value="ECO:0007669"/>
    <property type="project" value="InterPro"/>
</dbReference>
<dbReference type="GO" id="GO:0005886">
    <property type="term" value="C:plasma membrane"/>
    <property type="evidence" value="ECO:0007669"/>
    <property type="project" value="UniProtKB-SubCell"/>
</dbReference>
<evidence type="ECO:0000256" key="1">
    <source>
        <dbReference type="ARBA" id="ARBA00004651"/>
    </source>
</evidence>
<evidence type="ECO:0000256" key="3">
    <source>
        <dbReference type="ARBA" id="ARBA00022475"/>
    </source>
</evidence>
<protein>
    <recommendedName>
        <fullName evidence="12">Blue (type 1) copper domain-containing protein</fullName>
    </recommendedName>
</protein>
<keyword evidence="7 11" id="KW-1133">Transmembrane helix</keyword>
<keyword evidence="2" id="KW-0813">Transport</keyword>
<keyword evidence="5" id="KW-0479">Metal-binding</keyword>
<evidence type="ECO:0000256" key="4">
    <source>
        <dbReference type="ARBA" id="ARBA00022692"/>
    </source>
</evidence>
<evidence type="ECO:0000259" key="12">
    <source>
        <dbReference type="Pfam" id="PF00127"/>
    </source>
</evidence>
<evidence type="ECO:0000256" key="11">
    <source>
        <dbReference type="SAM" id="Phobius"/>
    </source>
</evidence>
<accession>A0A381P6W9</accession>
<dbReference type="PANTHER" id="PTHR38439">
    <property type="entry name" value="AURACYANIN-B"/>
    <property type="match status" value="1"/>
</dbReference>
<evidence type="ECO:0000256" key="5">
    <source>
        <dbReference type="ARBA" id="ARBA00022723"/>
    </source>
</evidence>
<keyword evidence="6" id="KW-0249">Electron transport</keyword>
<dbReference type="PANTHER" id="PTHR38439:SF2">
    <property type="entry name" value="OUTER MEMBRANE PROTEIN H.8"/>
    <property type="match status" value="1"/>
</dbReference>
<comment type="subcellular location">
    <subcellularLocation>
        <location evidence="1">Cell membrane</location>
        <topology evidence="1">Multi-pass membrane protein</topology>
    </subcellularLocation>
</comment>
<evidence type="ECO:0000256" key="10">
    <source>
        <dbReference type="SAM" id="MobiDB-lite"/>
    </source>
</evidence>
<feature type="compositionally biased region" description="Basic and acidic residues" evidence="10">
    <location>
        <begin position="131"/>
        <end position="140"/>
    </location>
</feature>
<evidence type="ECO:0000313" key="13">
    <source>
        <dbReference type="EMBL" id="SUZ61373.1"/>
    </source>
</evidence>
<feature type="domain" description="Blue (type 1) copper" evidence="12">
    <location>
        <begin position="153"/>
        <end position="267"/>
    </location>
</feature>
<sequence length="268" mass="28718">MAHETEHTTHHPSFNQYVLIAIILFAITIVEFLLIWDKAVIVDYLGPSKIPLLVFLSAIKFAIVIMFYMHLKFDNRLLGSIFIAGLVLAFIVGIAVISTFVGFEGEQRSFAAQNAVPYVEHEEAEETTAPGEKETTETTETKAPPAATGPVAIAVSAKGDELAFDTDSITVDSGANITITFTNPSTFNQHNLVIVQAGTKDAVATDGITQADNDFVPPGDPRVIANTNLLAAGASGEVTFTAPAAGAYQFVCTFPGHNFTMFGDFTIN</sequence>
<keyword evidence="4 11" id="KW-0812">Transmembrane</keyword>
<feature type="transmembrane region" description="Helical" evidence="11">
    <location>
        <begin position="48"/>
        <end position="71"/>
    </location>
</feature>
<feature type="transmembrane region" description="Helical" evidence="11">
    <location>
        <begin position="77"/>
        <end position="103"/>
    </location>
</feature>
<dbReference type="SUPFAM" id="SSF49503">
    <property type="entry name" value="Cupredoxins"/>
    <property type="match status" value="1"/>
</dbReference>
<dbReference type="Pfam" id="PF00127">
    <property type="entry name" value="Copper-bind"/>
    <property type="match status" value="1"/>
</dbReference>
<keyword evidence="8" id="KW-0186">Copper</keyword>
<evidence type="ECO:0000256" key="6">
    <source>
        <dbReference type="ARBA" id="ARBA00022982"/>
    </source>
</evidence>
<proteinExistence type="predicted"/>
<evidence type="ECO:0000256" key="7">
    <source>
        <dbReference type="ARBA" id="ARBA00022989"/>
    </source>
</evidence>
<gene>
    <name evidence="13" type="ORF">METZ01_LOCUS14227</name>
</gene>
<dbReference type="InterPro" id="IPR008972">
    <property type="entry name" value="Cupredoxin"/>
</dbReference>
<dbReference type="InterPro" id="IPR050845">
    <property type="entry name" value="Cu-binding_ET"/>
</dbReference>
<keyword evidence="3" id="KW-1003">Cell membrane</keyword>
<evidence type="ECO:0000256" key="8">
    <source>
        <dbReference type="ARBA" id="ARBA00023008"/>
    </source>
</evidence>
<dbReference type="InterPro" id="IPR005171">
    <property type="entry name" value="Cyt_c_oxidase_su4_prok"/>
</dbReference>
<reference evidence="13" key="1">
    <citation type="submission" date="2018-05" db="EMBL/GenBank/DDBJ databases">
        <authorList>
            <person name="Lanie J.A."/>
            <person name="Ng W.-L."/>
            <person name="Kazmierczak K.M."/>
            <person name="Andrzejewski T.M."/>
            <person name="Davidsen T.M."/>
            <person name="Wayne K.J."/>
            <person name="Tettelin H."/>
            <person name="Glass J.I."/>
            <person name="Rusch D."/>
            <person name="Podicherti R."/>
            <person name="Tsui H.-C.T."/>
            <person name="Winkler M.E."/>
        </authorList>
    </citation>
    <scope>NUCLEOTIDE SEQUENCE</scope>
</reference>
<evidence type="ECO:0000256" key="2">
    <source>
        <dbReference type="ARBA" id="ARBA00022448"/>
    </source>
</evidence>
<dbReference type="Pfam" id="PF03626">
    <property type="entry name" value="COX4_pro"/>
    <property type="match status" value="1"/>
</dbReference>
<name>A0A381P6W9_9ZZZZ</name>
<feature type="transmembrane region" description="Helical" evidence="11">
    <location>
        <begin position="17"/>
        <end position="36"/>
    </location>
</feature>
<dbReference type="PROSITE" id="PS00196">
    <property type="entry name" value="COPPER_BLUE"/>
    <property type="match status" value="1"/>
</dbReference>
<dbReference type="GO" id="GO:0009055">
    <property type="term" value="F:electron transfer activity"/>
    <property type="evidence" value="ECO:0007669"/>
    <property type="project" value="InterPro"/>
</dbReference>
<dbReference type="AlphaFoldDB" id="A0A381P6W9"/>
<dbReference type="Gene3D" id="2.60.40.420">
    <property type="entry name" value="Cupredoxins - blue copper proteins"/>
    <property type="match status" value="1"/>
</dbReference>
<dbReference type="EMBL" id="UINC01000799">
    <property type="protein sequence ID" value="SUZ61373.1"/>
    <property type="molecule type" value="Genomic_DNA"/>
</dbReference>
<evidence type="ECO:0000256" key="9">
    <source>
        <dbReference type="ARBA" id="ARBA00023136"/>
    </source>
</evidence>
<dbReference type="InterPro" id="IPR000923">
    <property type="entry name" value="BlueCu_1"/>
</dbReference>
<dbReference type="InterPro" id="IPR028871">
    <property type="entry name" value="BlueCu_1_BS"/>
</dbReference>
<feature type="region of interest" description="Disordered" evidence="10">
    <location>
        <begin position="121"/>
        <end position="145"/>
    </location>
</feature>
<organism evidence="13">
    <name type="scientific">marine metagenome</name>
    <dbReference type="NCBI Taxonomy" id="408172"/>
    <lineage>
        <taxon>unclassified sequences</taxon>
        <taxon>metagenomes</taxon>
        <taxon>ecological metagenomes</taxon>
    </lineage>
</organism>
<keyword evidence="9 11" id="KW-0472">Membrane</keyword>